<gene>
    <name evidence="2" type="ORF">KL86PLE_20055</name>
</gene>
<evidence type="ECO:0000256" key="1">
    <source>
        <dbReference type="SAM" id="MobiDB-lite"/>
    </source>
</evidence>
<dbReference type="AlphaFoldDB" id="A0A212LD24"/>
<feature type="compositionally biased region" description="Pro residues" evidence="1">
    <location>
        <begin position="71"/>
        <end position="86"/>
    </location>
</feature>
<feature type="region of interest" description="Disordered" evidence="1">
    <location>
        <begin position="193"/>
        <end position="221"/>
    </location>
</feature>
<dbReference type="RefSeq" id="WP_288195771.1">
    <property type="nucleotide sequence ID" value="NZ_LT608334.1"/>
</dbReference>
<feature type="region of interest" description="Disordered" evidence="1">
    <location>
        <begin position="236"/>
        <end position="257"/>
    </location>
</feature>
<reference evidence="2" key="1">
    <citation type="submission" date="2016-08" db="EMBL/GenBank/DDBJ databases">
        <authorList>
            <person name="Seilhamer J.J."/>
        </authorList>
    </citation>
    <scope>NUCLEOTIDE SEQUENCE</scope>
    <source>
        <strain evidence="2">86</strain>
    </source>
</reference>
<feature type="compositionally biased region" description="Low complexity" evidence="1">
    <location>
        <begin position="206"/>
        <end position="221"/>
    </location>
</feature>
<evidence type="ECO:0000313" key="2">
    <source>
        <dbReference type="EMBL" id="SCM75387.1"/>
    </source>
</evidence>
<accession>A0A212LD24</accession>
<name>A0A212LD24_9HYPH</name>
<protein>
    <submittedName>
        <fullName evidence="2">Uncharacterized protein</fullName>
    </submittedName>
</protein>
<dbReference type="EMBL" id="FMJD01000006">
    <property type="protein sequence ID" value="SCM75387.1"/>
    <property type="molecule type" value="Genomic_DNA"/>
</dbReference>
<feature type="compositionally biased region" description="Basic and acidic residues" evidence="1">
    <location>
        <begin position="29"/>
        <end position="42"/>
    </location>
</feature>
<organism evidence="2">
    <name type="scientific">uncultured Pleomorphomonas sp</name>
    <dbReference type="NCBI Taxonomy" id="442121"/>
    <lineage>
        <taxon>Bacteria</taxon>
        <taxon>Pseudomonadati</taxon>
        <taxon>Pseudomonadota</taxon>
        <taxon>Alphaproteobacteria</taxon>
        <taxon>Hyphomicrobiales</taxon>
        <taxon>Pleomorphomonadaceae</taxon>
        <taxon>Pleomorphomonas</taxon>
        <taxon>environmental samples</taxon>
    </lineage>
</organism>
<sequence length="266" mass="28587">MSIAGLIQELADTGAPIDAIIIAVRAIEERDAVEAERRARATERKRRERERERDRKRDGHATVAGQSSDTPRPPSFPHTPKHPPISPRTTPDEARYVASEPVSEPMSASMPISEPDGETLGRELANAAGRALAKPAAAPGLLVLSEPMNWLRNGCDLKADILPTIQARCSRARPSSIRSWSYFTEAVYQARDNRLKPAPEPNPVQPSRTSRSTPRSGAASPHDAILAAFAGRIGEHLAARGGGEPDPDLEPGAYPGRTIDLVAIGG</sequence>
<feature type="region of interest" description="Disordered" evidence="1">
    <location>
        <begin position="29"/>
        <end position="119"/>
    </location>
</feature>
<feature type="compositionally biased region" description="Basic and acidic residues" evidence="1">
    <location>
        <begin position="49"/>
        <end position="60"/>
    </location>
</feature>
<proteinExistence type="predicted"/>